<reference evidence="2 4" key="1">
    <citation type="submission" date="2017-10" db="EMBL/GenBank/DDBJ databases">
        <title>Genomics of the genus Arcobacter.</title>
        <authorList>
            <person name="Perez-Cataluna A."/>
            <person name="Figueras M.J."/>
        </authorList>
    </citation>
    <scope>NUCLEOTIDE SEQUENCE [LARGE SCALE GENOMIC DNA]</scope>
    <source>
        <strain evidence="2 4">CECT 7835</strain>
    </source>
</reference>
<name>A0AAX2A7I0_9BACT</name>
<dbReference type="InterPro" id="IPR027417">
    <property type="entry name" value="P-loop_NTPase"/>
</dbReference>
<keyword evidence="4" id="KW-1185">Reference proteome</keyword>
<proteinExistence type="predicted"/>
<reference evidence="1 3" key="2">
    <citation type="submission" date="2018-07" db="EMBL/GenBank/DDBJ databases">
        <title>Complete genome of the Arcobacter bivalviorum type strain LMG 26154.</title>
        <authorList>
            <person name="Miller W.G."/>
            <person name="Yee E."/>
            <person name="Bono J.L."/>
        </authorList>
    </citation>
    <scope>NUCLEOTIDE SEQUENCE [LARGE SCALE GENOMIC DNA]</scope>
    <source>
        <strain evidence="1 3">LMG 26154</strain>
    </source>
</reference>
<dbReference type="KEGG" id="hbv:ABIV_2352"/>
<dbReference type="EMBL" id="CP031217">
    <property type="protein sequence ID" value="AXH13326.1"/>
    <property type="molecule type" value="Genomic_DNA"/>
</dbReference>
<gene>
    <name evidence="1" type="ORF">ABIV_2352</name>
    <name evidence="2" type="ORF">CRV05_06740</name>
</gene>
<dbReference type="EMBL" id="PDKM01000003">
    <property type="protein sequence ID" value="RXK10068.1"/>
    <property type="molecule type" value="Genomic_DNA"/>
</dbReference>
<dbReference type="Proteomes" id="UP000289193">
    <property type="component" value="Unassembled WGS sequence"/>
</dbReference>
<evidence type="ECO:0000313" key="1">
    <source>
        <dbReference type="EMBL" id="AXH13326.1"/>
    </source>
</evidence>
<dbReference type="Proteomes" id="UP000253850">
    <property type="component" value="Chromosome"/>
</dbReference>
<evidence type="ECO:0000313" key="3">
    <source>
        <dbReference type="Proteomes" id="UP000253850"/>
    </source>
</evidence>
<dbReference type="AlphaFoldDB" id="A0AAX2A7I0"/>
<dbReference type="SUPFAM" id="SSF52540">
    <property type="entry name" value="P-loop containing nucleoside triphosphate hydrolases"/>
    <property type="match status" value="1"/>
</dbReference>
<dbReference type="Gene3D" id="3.40.50.300">
    <property type="entry name" value="P-loop containing nucleotide triphosphate hydrolases"/>
    <property type="match status" value="1"/>
</dbReference>
<accession>A0AAX2A7I0</accession>
<evidence type="ECO:0000313" key="4">
    <source>
        <dbReference type="Proteomes" id="UP000289193"/>
    </source>
</evidence>
<dbReference type="RefSeq" id="WP_114840114.1">
    <property type="nucleotide sequence ID" value="NZ_CP031217.1"/>
</dbReference>
<organism evidence="2 4">
    <name type="scientific">Halarcobacter bivalviorum</name>
    <dbReference type="NCBI Taxonomy" id="663364"/>
    <lineage>
        <taxon>Bacteria</taxon>
        <taxon>Pseudomonadati</taxon>
        <taxon>Campylobacterota</taxon>
        <taxon>Epsilonproteobacteria</taxon>
        <taxon>Campylobacterales</taxon>
        <taxon>Arcobacteraceae</taxon>
        <taxon>Halarcobacter</taxon>
    </lineage>
</organism>
<protein>
    <submittedName>
        <fullName evidence="1">Flp pilus assembly protein, TadZ family ATPase</fullName>
    </submittedName>
</protein>
<evidence type="ECO:0000313" key="2">
    <source>
        <dbReference type="EMBL" id="RXK10068.1"/>
    </source>
</evidence>
<sequence>MNLNDYQEKIEASKIKRSLDEHISELLELFVDLADLNFISFYKFDYEYNVFDYEYTINNHGEIIEKPENTNKKYKIKIKKNRVIYGYILLNKRIKSKKVLKRLLNKIRNHFHKQRQIEKSLYDADSSFNIYLVYEENLKNFCENLKSGLKVLFNTDVISTKEITLYSKELKSKDKKHIIIYLVDGQEKIVQDEDIIKNLNELIIVIGPNDHRISMYCGKLGIENYISINEFKAENIKNIVLDTRKQLLTKNRYGNKIIGLTGISGGIGTTTISMNACDLLAKNIPDKNILYIDLTNTKAISNLFLEENPLPEKTIIDLINSSEFNIESNLDNGLIKKRENFYCITGIQKHIDKEYIEKDVFIEKLLEYISSSSDYFNFIVIDLGEADASNLKSTLYDVVNDLWIVTEMSLPHISKLKTFYSLLKRAGLKDKTSFIVNRFDSQNAISISDATSILNMNDDEKKLFNDMKIPNDYQDLGQCWNYCKLATEYAKNSLFVKKLDSILENKGFYKKEEKSETKNSLFSFFKKSE</sequence>